<feature type="compositionally biased region" description="Gly residues" evidence="1">
    <location>
        <begin position="65"/>
        <end position="74"/>
    </location>
</feature>
<evidence type="ECO:0000256" key="1">
    <source>
        <dbReference type="SAM" id="MobiDB-lite"/>
    </source>
</evidence>
<name>A0A409W7C5_9AGAR</name>
<gene>
    <name evidence="2" type="ORF">CVT26_004457</name>
</gene>
<feature type="compositionally biased region" description="Polar residues" evidence="1">
    <location>
        <begin position="79"/>
        <end position="92"/>
    </location>
</feature>
<reference evidence="2 3" key="1">
    <citation type="journal article" date="2018" name="Evol. Lett.">
        <title>Horizontal gene cluster transfer increased hallucinogenic mushroom diversity.</title>
        <authorList>
            <person name="Reynolds H.T."/>
            <person name="Vijayakumar V."/>
            <person name="Gluck-Thaler E."/>
            <person name="Korotkin H.B."/>
            <person name="Matheny P.B."/>
            <person name="Slot J.C."/>
        </authorList>
    </citation>
    <scope>NUCLEOTIDE SEQUENCE [LARGE SCALE GENOMIC DNA]</scope>
    <source>
        <strain evidence="2 3">SRW20</strain>
    </source>
</reference>
<sequence>MRLDLPDRYLRPSVERYQQTRGRLWDGAPSLNGSGKGEVGGVRVRLCALELDLERVRASITNGSRSGGRSGGLRRGQSFTITSTFRPPSSTGWPTRLLLSRSAGNSQLVPTQQTRYPPPRKIWSTRRVRCPEWRPPLKGHRLTRAESADVAGREEKPGAGAVKGDVLGELHSGVRKVGDRIRKLFLSLLA</sequence>
<proteinExistence type="predicted"/>
<keyword evidence="3" id="KW-1185">Reference proteome</keyword>
<evidence type="ECO:0000313" key="3">
    <source>
        <dbReference type="Proteomes" id="UP000284706"/>
    </source>
</evidence>
<accession>A0A409W7C5</accession>
<dbReference type="Proteomes" id="UP000284706">
    <property type="component" value="Unassembled WGS sequence"/>
</dbReference>
<dbReference type="InParanoid" id="A0A409W7C5"/>
<protein>
    <submittedName>
        <fullName evidence="2">Uncharacterized protein</fullName>
    </submittedName>
</protein>
<dbReference type="EMBL" id="NHYE01005353">
    <property type="protein sequence ID" value="PPQ74263.1"/>
    <property type="molecule type" value="Genomic_DNA"/>
</dbReference>
<feature type="region of interest" description="Disordered" evidence="1">
    <location>
        <begin position="62"/>
        <end position="92"/>
    </location>
</feature>
<organism evidence="2 3">
    <name type="scientific">Gymnopilus dilepis</name>
    <dbReference type="NCBI Taxonomy" id="231916"/>
    <lineage>
        <taxon>Eukaryota</taxon>
        <taxon>Fungi</taxon>
        <taxon>Dikarya</taxon>
        <taxon>Basidiomycota</taxon>
        <taxon>Agaricomycotina</taxon>
        <taxon>Agaricomycetes</taxon>
        <taxon>Agaricomycetidae</taxon>
        <taxon>Agaricales</taxon>
        <taxon>Agaricineae</taxon>
        <taxon>Hymenogastraceae</taxon>
        <taxon>Gymnopilus</taxon>
    </lineage>
</organism>
<comment type="caution">
    <text evidence="2">The sequence shown here is derived from an EMBL/GenBank/DDBJ whole genome shotgun (WGS) entry which is preliminary data.</text>
</comment>
<evidence type="ECO:0000313" key="2">
    <source>
        <dbReference type="EMBL" id="PPQ74263.1"/>
    </source>
</evidence>
<dbReference type="AlphaFoldDB" id="A0A409W7C5"/>